<dbReference type="RefSeq" id="WP_014546361.1">
    <property type="nucleotide sequence ID" value="NZ_UHJL01000002.1"/>
</dbReference>
<dbReference type="InterPro" id="IPR011873">
    <property type="entry name" value="CHP02147"/>
</dbReference>
<accession>A0A380S789</accession>
<dbReference type="InterPro" id="IPR025537">
    <property type="entry name" value="DUF4423"/>
</dbReference>
<organism evidence="2 3">
    <name type="scientific">Fibrobacter succinogenes</name>
    <name type="common">Bacteroides succinogenes</name>
    <dbReference type="NCBI Taxonomy" id="833"/>
    <lineage>
        <taxon>Bacteria</taxon>
        <taxon>Pseudomonadati</taxon>
        <taxon>Fibrobacterota</taxon>
        <taxon>Fibrobacteria</taxon>
        <taxon>Fibrobacterales</taxon>
        <taxon>Fibrobacteraceae</taxon>
        <taxon>Fibrobacter</taxon>
    </lineage>
</organism>
<dbReference type="Pfam" id="PF14394">
    <property type="entry name" value="DUF4423"/>
    <property type="match status" value="1"/>
</dbReference>
<name>A0A380S789_FIBSU</name>
<dbReference type="EMBL" id="UHJL01000002">
    <property type="protein sequence ID" value="SUQ24351.1"/>
    <property type="molecule type" value="Genomic_DNA"/>
</dbReference>
<dbReference type="AlphaFoldDB" id="A0A380S789"/>
<dbReference type="Proteomes" id="UP000255423">
    <property type="component" value="Unassembled WGS sequence"/>
</dbReference>
<evidence type="ECO:0000313" key="2">
    <source>
        <dbReference type="EMBL" id="SUQ24351.1"/>
    </source>
</evidence>
<sequence>MFAKNKINIYDYSDYRKFLQEFYELEKSLDSSFSYRVFAAAVGMDASLLLKILQGKRHISPKCIDVFVKFFRFKDAKAEYFREMIAYGKAKNDEDVRRHFETLQKMRPAASRELDEARYRYFQQWYYPMIRSALDVFNYRGTQDAAALGECCIPKLSASQVENAVDALLQLGLAHARNDGRVVPTEAHLKTMEHWLSACISDYQSSIAELAGKSIQNTPKEKRDISTLTMALDSRQIDKIREILAKTRKAIVNVVNAMPPQICDSVYQLNFQLFPMMKKEEQ</sequence>
<feature type="domain" description="DUF4423" evidence="1">
    <location>
        <begin position="109"/>
        <end position="276"/>
    </location>
</feature>
<evidence type="ECO:0000259" key="1">
    <source>
        <dbReference type="Pfam" id="PF14394"/>
    </source>
</evidence>
<evidence type="ECO:0000313" key="3">
    <source>
        <dbReference type="Proteomes" id="UP000255423"/>
    </source>
</evidence>
<protein>
    <submittedName>
        <fullName evidence="2">TIGR02147 family protein</fullName>
    </submittedName>
</protein>
<dbReference type="NCBIfam" id="TIGR02147">
    <property type="entry name" value="Fsuc_second"/>
    <property type="match status" value="1"/>
</dbReference>
<gene>
    <name evidence="2" type="ORF">SAMN05661053_1751</name>
</gene>
<proteinExistence type="predicted"/>
<reference evidence="2 3" key="1">
    <citation type="submission" date="2017-08" db="EMBL/GenBank/DDBJ databases">
        <authorList>
            <person name="de Groot N.N."/>
        </authorList>
    </citation>
    <scope>NUCLEOTIDE SEQUENCE [LARGE SCALE GENOMIC DNA]</scope>
    <source>
        <strain evidence="2 3">HM2</strain>
    </source>
</reference>